<feature type="chain" id="PRO_5040479335" evidence="1">
    <location>
        <begin position="19"/>
        <end position="89"/>
    </location>
</feature>
<dbReference type="OrthoDB" id="10314347at2759"/>
<evidence type="ECO:0000313" key="2">
    <source>
        <dbReference type="EMBL" id="CAG8951968.1"/>
    </source>
</evidence>
<reference evidence="2" key="1">
    <citation type="submission" date="2021-07" db="EMBL/GenBank/DDBJ databases">
        <authorList>
            <person name="Durling M."/>
        </authorList>
    </citation>
    <scope>NUCLEOTIDE SEQUENCE</scope>
</reference>
<comment type="caution">
    <text evidence="2">The sequence shown here is derived from an EMBL/GenBank/DDBJ whole genome shotgun (WGS) entry which is preliminary data.</text>
</comment>
<gene>
    <name evidence="2" type="ORF">HYFRA_00000703</name>
</gene>
<keyword evidence="3" id="KW-1185">Reference proteome</keyword>
<sequence>MQFNAILLLAASASVATAIKSATCLDGAGKAQVSTTMTACDDLKFFPPVNKCSDCKMSGNNCVSDKDLITADDLAKQCKDAGASGSKAN</sequence>
<dbReference type="EMBL" id="CAJVRL010000045">
    <property type="protein sequence ID" value="CAG8951968.1"/>
    <property type="molecule type" value="Genomic_DNA"/>
</dbReference>
<evidence type="ECO:0000256" key="1">
    <source>
        <dbReference type="SAM" id="SignalP"/>
    </source>
</evidence>
<accession>A0A9N9PQZ3</accession>
<organism evidence="2 3">
    <name type="scientific">Hymenoscyphus fraxineus</name>
    <dbReference type="NCBI Taxonomy" id="746836"/>
    <lineage>
        <taxon>Eukaryota</taxon>
        <taxon>Fungi</taxon>
        <taxon>Dikarya</taxon>
        <taxon>Ascomycota</taxon>
        <taxon>Pezizomycotina</taxon>
        <taxon>Leotiomycetes</taxon>
        <taxon>Helotiales</taxon>
        <taxon>Helotiaceae</taxon>
        <taxon>Hymenoscyphus</taxon>
    </lineage>
</organism>
<dbReference type="AlphaFoldDB" id="A0A9N9PQZ3"/>
<protein>
    <submittedName>
        <fullName evidence="2">Uncharacterized protein</fullName>
    </submittedName>
</protein>
<evidence type="ECO:0000313" key="3">
    <source>
        <dbReference type="Proteomes" id="UP000696280"/>
    </source>
</evidence>
<feature type="signal peptide" evidence="1">
    <location>
        <begin position="1"/>
        <end position="18"/>
    </location>
</feature>
<name>A0A9N9PQZ3_9HELO</name>
<proteinExistence type="predicted"/>
<keyword evidence="1" id="KW-0732">Signal</keyword>
<dbReference type="Proteomes" id="UP000696280">
    <property type="component" value="Unassembled WGS sequence"/>
</dbReference>